<sequence length="849" mass="97028">MDNPPCRVSRAKLPNVLCPHCNVQFQRKNIKKHIYRQHTDKAVRDITANSHLDAVCIDEKNGIYAVKKSFLGPFMPLHVQKKTWGKEHQIKCESGLKTFLCHHVRSLDYCSANATDTVLSEETLTDMVENKWFGENRKRQCLQLQSQAATASVPVSVNVTLKSELKRYISVYEPNVSYYSRLGRVVVIYNKTMNNWHCPSSEPRMSCIHKYVAKWHLFETQRHLFRKVRSTERTSETTEHELLSENTGITYPPEDDRLKKMVSYIYSSKKYPCPGNIVLGPQVLITSQAQIVSLTGVLKGLSTYCKECGQCGMLYRYQEYKDGLHNFDDGVTILTFNLCMFLRNSLQAHTAVGRVFDALEETLKTALPSRDQLLHAYLHFEALTAHEYKYSCVNCGNFPPLVVMDLHKKGVFSMPFSDIEPVPEDFTGEVNVEDFWDSVSLEMIARGLTSSKCNRKNPFTVHPSTRRSNTVLNTEFLKAQGPRNSAEADDINITEDRLSNELMNLKVDAVRTLCKECDPCGSKIDLILRLRTEMQNRQAYDKVFQKIWGASGGLAAIMCPCGVLYSLKFNIRAEGPRDFADMLLSWKHMPNISVYDFARGLVNHTNVRVPENPPFQPNEGRLAPPTPENIQAAKNRTLKTHLPWLLEPNTENFEHDSHPVTKSSQHYVLCDKLHEGNSKDEKDILRRIEHVPELAGQLNSQVAEQFFAKMRKNNYFINNMSPSAHIFLVRNIVHHHNGWREERQTIEKMKRNVRNVSITLDTLGKAVAGNISITVLKYVLDPKRNPDETIIRAQFTKVQQVTLQRRDLLTLGLARELEATVSTTLTSYLGIAHCFCLVFIFCLFYAPYG</sequence>
<evidence type="ECO:0008006" key="4">
    <source>
        <dbReference type="Google" id="ProtNLM"/>
    </source>
</evidence>
<dbReference type="InterPro" id="IPR039598">
    <property type="entry name" value="HMGXB3"/>
</dbReference>
<feature type="transmembrane region" description="Helical" evidence="1">
    <location>
        <begin position="825"/>
        <end position="846"/>
    </location>
</feature>
<organism evidence="2 3">
    <name type="scientific">Sander lucioperca</name>
    <name type="common">Pike-perch</name>
    <name type="synonym">Perca lucioperca</name>
    <dbReference type="NCBI Taxonomy" id="283035"/>
    <lineage>
        <taxon>Eukaryota</taxon>
        <taxon>Metazoa</taxon>
        <taxon>Chordata</taxon>
        <taxon>Craniata</taxon>
        <taxon>Vertebrata</taxon>
        <taxon>Euteleostomi</taxon>
        <taxon>Actinopterygii</taxon>
        <taxon>Neopterygii</taxon>
        <taxon>Teleostei</taxon>
        <taxon>Neoteleostei</taxon>
        <taxon>Acanthomorphata</taxon>
        <taxon>Eupercaria</taxon>
        <taxon>Perciformes</taxon>
        <taxon>Percoidei</taxon>
        <taxon>Percidae</taxon>
        <taxon>Luciopercinae</taxon>
        <taxon>Sander</taxon>
    </lineage>
</organism>
<proteinExistence type="predicted"/>
<reference evidence="2" key="2">
    <citation type="submission" date="2025-09" db="UniProtKB">
        <authorList>
            <consortium name="Ensembl"/>
        </authorList>
    </citation>
    <scope>IDENTIFICATION</scope>
</reference>
<accession>A0A8C9Z7V2</accession>
<evidence type="ECO:0000313" key="3">
    <source>
        <dbReference type="Proteomes" id="UP000694568"/>
    </source>
</evidence>
<dbReference type="Proteomes" id="UP000694568">
    <property type="component" value="Unplaced"/>
</dbReference>
<dbReference type="PANTHER" id="PTHR17609">
    <property type="entry name" value="HMG DOMAIN-CONTAINING PROTEIN 3"/>
    <property type="match status" value="1"/>
</dbReference>
<protein>
    <recommendedName>
        <fullName evidence="4">HMG domain-containing protein</fullName>
    </recommendedName>
</protein>
<name>A0A8C9Z7V2_SANLU</name>
<keyword evidence="1" id="KW-0812">Transmembrane</keyword>
<reference evidence="2" key="1">
    <citation type="submission" date="2025-08" db="UniProtKB">
        <authorList>
            <consortium name="Ensembl"/>
        </authorList>
    </citation>
    <scope>IDENTIFICATION</scope>
</reference>
<dbReference type="AlphaFoldDB" id="A0A8C9Z7V2"/>
<keyword evidence="1" id="KW-0472">Membrane</keyword>
<evidence type="ECO:0000256" key="1">
    <source>
        <dbReference type="SAM" id="Phobius"/>
    </source>
</evidence>
<keyword evidence="1" id="KW-1133">Transmembrane helix</keyword>
<keyword evidence="3" id="KW-1185">Reference proteome</keyword>
<evidence type="ECO:0000313" key="2">
    <source>
        <dbReference type="Ensembl" id="ENSSLUP00000032938.1"/>
    </source>
</evidence>
<dbReference type="GeneTree" id="ENSGT00390000006983"/>
<dbReference type="Ensembl" id="ENSSLUT00000033978.1">
    <property type="protein sequence ID" value="ENSSLUP00000032938.1"/>
    <property type="gene ID" value="ENSSLUG00000014700.1"/>
</dbReference>
<dbReference type="PANTHER" id="PTHR17609:SF3">
    <property type="entry name" value="SAP DOMAIN-CONTAINING PROTEIN"/>
    <property type="match status" value="1"/>
</dbReference>